<evidence type="ECO:0000256" key="1">
    <source>
        <dbReference type="SAM" id="SignalP"/>
    </source>
</evidence>
<gene>
    <name evidence="3" type="ORF">D7318_24940</name>
    <name evidence="2" type="ORF">D7319_25575</name>
</gene>
<dbReference type="AlphaFoldDB" id="A0A3A9VWJ6"/>
<feature type="signal peptide" evidence="1">
    <location>
        <begin position="1"/>
        <end position="29"/>
    </location>
</feature>
<dbReference type="RefSeq" id="WP_120699445.1">
    <property type="nucleotide sequence ID" value="NZ_RBDX01000027.1"/>
</dbReference>
<reference evidence="4 5" key="1">
    <citation type="submission" date="2018-09" db="EMBL/GenBank/DDBJ databases">
        <title>Streptomyces sp. nov. DS1-2, an endophytic actinomycete isolated from roots of Dendrobium scabrilingue.</title>
        <authorList>
            <person name="Kuncharoen N."/>
            <person name="Kudo T."/>
            <person name="Ohkuma M."/>
            <person name="Yuki M."/>
            <person name="Tanasupawat S."/>
        </authorList>
    </citation>
    <scope>NUCLEOTIDE SEQUENCE [LARGE SCALE GENOMIC DNA]</scope>
    <source>
        <strain evidence="2 5">AZ1-7</strain>
        <strain evidence="3 4">DS1-2</strain>
    </source>
</reference>
<feature type="chain" id="PRO_5039376943" evidence="1">
    <location>
        <begin position="30"/>
        <end position="143"/>
    </location>
</feature>
<dbReference type="Proteomes" id="UP000275024">
    <property type="component" value="Unassembled WGS sequence"/>
</dbReference>
<evidence type="ECO:0000313" key="4">
    <source>
        <dbReference type="Proteomes" id="UP000268652"/>
    </source>
</evidence>
<keyword evidence="4" id="KW-1185">Reference proteome</keyword>
<dbReference type="Proteomes" id="UP000268652">
    <property type="component" value="Unassembled WGS sequence"/>
</dbReference>
<organism evidence="2 5">
    <name type="scientific">Streptomyces radicis</name>
    <dbReference type="NCBI Taxonomy" id="1750517"/>
    <lineage>
        <taxon>Bacteria</taxon>
        <taxon>Bacillati</taxon>
        <taxon>Actinomycetota</taxon>
        <taxon>Actinomycetes</taxon>
        <taxon>Kitasatosporales</taxon>
        <taxon>Streptomycetaceae</taxon>
        <taxon>Streptomyces</taxon>
    </lineage>
</organism>
<evidence type="ECO:0000313" key="5">
    <source>
        <dbReference type="Proteomes" id="UP000275024"/>
    </source>
</evidence>
<keyword evidence="1" id="KW-0732">Signal</keyword>
<dbReference type="OrthoDB" id="4842970at2"/>
<evidence type="ECO:0000313" key="2">
    <source>
        <dbReference type="EMBL" id="RKN05385.1"/>
    </source>
</evidence>
<dbReference type="EMBL" id="RBDX01000027">
    <property type="protein sequence ID" value="RKN05385.1"/>
    <property type="molecule type" value="Genomic_DNA"/>
</dbReference>
<protein>
    <submittedName>
        <fullName evidence="2">Uncharacterized protein</fullName>
    </submittedName>
</protein>
<dbReference type="EMBL" id="RBDY01000025">
    <property type="protein sequence ID" value="RKN16893.1"/>
    <property type="molecule type" value="Genomic_DNA"/>
</dbReference>
<name>A0A3A9VWJ6_9ACTN</name>
<evidence type="ECO:0000313" key="3">
    <source>
        <dbReference type="EMBL" id="RKN16893.1"/>
    </source>
</evidence>
<comment type="caution">
    <text evidence="2">The sequence shown here is derived from an EMBL/GenBank/DDBJ whole genome shotgun (WGS) entry which is preliminary data.</text>
</comment>
<proteinExistence type="predicted"/>
<accession>A0A3A9VWJ6</accession>
<sequence length="143" mass="14222">MSPSLRRAAALLPVPLVAGALLLPGNASHADAPPELDDPAAAAATWAVSQLTDGTHASGDHGLTADLALGFAATGTAGDAAERATDWLAATADDYITRGDPGSGTVFAGGLAKLALVASVEHRDPSDFGGLDLTALLLERLGD</sequence>